<evidence type="ECO:0000313" key="1">
    <source>
        <dbReference type="EMBL" id="QJH92744.1"/>
    </source>
</evidence>
<dbReference type="EMBL" id="MT143916">
    <property type="protein sequence ID" value="QJH92744.1"/>
    <property type="molecule type" value="Genomic_DNA"/>
</dbReference>
<sequence>MAYDAEHVGKALLARLQAALPGALDTVETEWAGDDPVTLADPATWFEGHKPTVLEMASAEFPFVATIVALRTPEASPSRWGYQERTITAFVDYFVVADDEETVNKRTHRYAQAIVAVLQGERVMHGYQQQDYEPEVRLSEASRHARTANADMFVDTNVDFIQAGRVAVMLEGG</sequence>
<protein>
    <submittedName>
        <fullName evidence="1">Uncharacterized protein</fullName>
    </submittedName>
</protein>
<proteinExistence type="predicted"/>
<dbReference type="AlphaFoldDB" id="A0A6M3X4S5"/>
<organism evidence="1">
    <name type="scientific">viral metagenome</name>
    <dbReference type="NCBI Taxonomy" id="1070528"/>
    <lineage>
        <taxon>unclassified sequences</taxon>
        <taxon>metagenomes</taxon>
        <taxon>organismal metagenomes</taxon>
    </lineage>
</organism>
<name>A0A6M3X4S5_9ZZZZ</name>
<reference evidence="1" key="1">
    <citation type="submission" date="2020-03" db="EMBL/GenBank/DDBJ databases">
        <title>The deep terrestrial virosphere.</title>
        <authorList>
            <person name="Holmfeldt K."/>
            <person name="Nilsson E."/>
            <person name="Simone D."/>
            <person name="Lopez-Fernandez M."/>
            <person name="Wu X."/>
            <person name="de Brujin I."/>
            <person name="Lundin D."/>
            <person name="Andersson A."/>
            <person name="Bertilsson S."/>
            <person name="Dopson M."/>
        </authorList>
    </citation>
    <scope>NUCLEOTIDE SEQUENCE</scope>
    <source>
        <strain evidence="1">MM171A02435</strain>
    </source>
</reference>
<gene>
    <name evidence="1" type="ORF">MM171A02435_0006</name>
</gene>
<accession>A0A6M3X4S5</accession>